<feature type="transmembrane region" description="Helical" evidence="6">
    <location>
        <begin position="333"/>
        <end position="354"/>
    </location>
</feature>
<feature type="transmembrane region" description="Helical" evidence="6">
    <location>
        <begin position="770"/>
        <end position="793"/>
    </location>
</feature>
<dbReference type="PANTHER" id="PTHR47804">
    <property type="entry name" value="60S RIBOSOMAL PROTEIN L19"/>
    <property type="match status" value="1"/>
</dbReference>
<feature type="transmembrane region" description="Helical" evidence="6">
    <location>
        <begin position="301"/>
        <end position="327"/>
    </location>
</feature>
<dbReference type="Proteomes" id="UP000789759">
    <property type="component" value="Unassembled WGS sequence"/>
</dbReference>
<keyword evidence="9" id="KW-1185">Reference proteome</keyword>
<organism evidence="8 9">
    <name type="scientific">Cetraspora pellucida</name>
    <dbReference type="NCBI Taxonomy" id="1433469"/>
    <lineage>
        <taxon>Eukaryota</taxon>
        <taxon>Fungi</taxon>
        <taxon>Fungi incertae sedis</taxon>
        <taxon>Mucoromycota</taxon>
        <taxon>Glomeromycotina</taxon>
        <taxon>Glomeromycetes</taxon>
        <taxon>Diversisporales</taxon>
        <taxon>Gigasporaceae</taxon>
        <taxon>Cetraspora</taxon>
    </lineage>
</organism>
<dbReference type="EMBL" id="CAJVQA010002083">
    <property type="protein sequence ID" value="CAG8536032.1"/>
    <property type="molecule type" value="Genomic_DNA"/>
</dbReference>
<evidence type="ECO:0000256" key="2">
    <source>
        <dbReference type="ARBA" id="ARBA00022692"/>
    </source>
</evidence>
<dbReference type="InterPro" id="IPR018820">
    <property type="entry name" value="BRE4-related_DUF2421"/>
</dbReference>
<accession>A0A9N9AKJ9</accession>
<reference evidence="8" key="1">
    <citation type="submission" date="2021-06" db="EMBL/GenBank/DDBJ databases">
        <authorList>
            <person name="Kallberg Y."/>
            <person name="Tangrot J."/>
            <person name="Rosling A."/>
        </authorList>
    </citation>
    <scope>NUCLEOTIDE SEQUENCE</scope>
    <source>
        <strain evidence="8">FL966</strain>
    </source>
</reference>
<feature type="transmembrane region" description="Helical" evidence="6">
    <location>
        <begin position="400"/>
        <end position="418"/>
    </location>
</feature>
<dbReference type="PANTHER" id="PTHR47804:SF1">
    <property type="entry name" value="DUF2421 DOMAIN-CONTAINING PROTEIN"/>
    <property type="match status" value="1"/>
</dbReference>
<evidence type="ECO:0000259" key="7">
    <source>
        <dbReference type="Pfam" id="PF10334"/>
    </source>
</evidence>
<sequence>MSKPQTPVSAGTNRLETNANTSINVPSGRSVSFSPEQTLHRNYGSLVEHFQSFGRENLHNESELSKSHSHIIEDPNSSEDGFLYSRRGSTFPLRLPLNSNTHSNARRISRNHTYSTTPGSYLASFSSDKVPWNALRHYHDSLSPTYDENFEDPALLSPNYDDGGSISSVIMDDGSLQRRRISLTSEHSRQNTFFEENTPLLNNYSSDSDSERVGSDKQNSCTNSFSSYLHRTKSWLQTNLLTLNHKNIIKCALAYFLASLLTYVPHLNEFCGFDKSYNSHLVATVSVFFDPAKSFGGIYEAVFYAIIGGIYGMSVSVGSMLCAVWFNEHDMNILGHIISVVFWCGGSMFIVAFSKAKLNKASFNSACSLANIIIFVSITREGGPYIQTVEFDLIFQVTKIILFGVLISFLVSVIIWPVSASKKLGDDIGKTLDSFRLLLKLLTKTFLVDDINYTDKSVQTAIESYRRTFTSLRESLRQASLEIHNGNMQQKIHLYGEVVESLTRLAQHLGGLRKLIHYVGPPMKSLAYTCKQTLFHLQEQFTETDKLNTKIRPSFTVLRQNLHSALELFEKSQSRALTKLYKQRTAKSYFDDRPNEEVFLIYFFVFNLQEFTRELSYLVDLTYNISRIDANEQKRREGRKWWQFWRYSFWLSRDTLYTDSAKNKFPENTHNLFDTIHTPKPKTLPQKIAIKLWQSFSWFRQFEVKYAVKAAVSAAILASPAFIESTRDIYTKYRGEWMMVVMVPTVGGTNLMGIYRLLGTLLGCYLAWMSYLWFPNSPIILSLLGFLIALYNLRNSDNNIEIIDIALYRFIAVGTGVVWGVLVTSYWWPYEARVELRKGLSQLFINMGWLYKKLVAIYSVPSEVQDESNPNHVSVMIKNRLSISTKEFMDMELHLQISLLRLHSLLEQTPNEPRMKGPFPVSTYRQILIGCQNILDKLLSMRIAVTKEEWYSVVRKDFIAPIVEERRELVGNVLLYFYVLAAALRLKTPLPAYLPPAERARRQLLKKIRDLPVVRKRVIEGNDEHYIVYYAYVLVMEDVIRELDNLGIIMQELYGCMGGEEFNAFFFDESEGTSREQNGNGAGVGSSGNLASSNEQSDSNIVGNIVENFTENIAENGAGNVAGNVAGNIAGNVAGNSNEPKTLDW</sequence>
<evidence type="ECO:0000256" key="3">
    <source>
        <dbReference type="ARBA" id="ARBA00022989"/>
    </source>
</evidence>
<dbReference type="InterPro" id="IPR023244">
    <property type="entry name" value="Brefeldin_A-sensitivity_4"/>
</dbReference>
<gene>
    <name evidence="8" type="ORF">CPELLU_LOCUS4072</name>
</gene>
<feature type="transmembrane region" description="Helical" evidence="6">
    <location>
        <begin position="737"/>
        <end position="758"/>
    </location>
</feature>
<keyword evidence="4 6" id="KW-0472">Membrane</keyword>
<keyword evidence="3 6" id="KW-1133">Transmembrane helix</keyword>
<evidence type="ECO:0000313" key="8">
    <source>
        <dbReference type="EMBL" id="CAG8536032.1"/>
    </source>
</evidence>
<dbReference type="OrthoDB" id="68611at2759"/>
<evidence type="ECO:0000313" key="9">
    <source>
        <dbReference type="Proteomes" id="UP000789759"/>
    </source>
</evidence>
<evidence type="ECO:0000256" key="4">
    <source>
        <dbReference type="ARBA" id="ARBA00023136"/>
    </source>
</evidence>
<evidence type="ECO:0000256" key="6">
    <source>
        <dbReference type="SAM" id="Phobius"/>
    </source>
</evidence>
<comment type="subcellular location">
    <subcellularLocation>
        <location evidence="1">Membrane</location>
        <topology evidence="1">Multi-pass membrane protein</topology>
    </subcellularLocation>
</comment>
<feature type="transmembrane region" description="Helical" evidence="6">
    <location>
        <begin position="361"/>
        <end position="380"/>
    </location>
</feature>
<evidence type="ECO:0000256" key="1">
    <source>
        <dbReference type="ARBA" id="ARBA00004141"/>
    </source>
</evidence>
<feature type="transmembrane region" description="Helical" evidence="6">
    <location>
        <begin position="805"/>
        <end position="828"/>
    </location>
</feature>
<dbReference type="InterPro" id="IPR052430">
    <property type="entry name" value="IVT-Associated"/>
</dbReference>
<protein>
    <submittedName>
        <fullName evidence="8">5357_t:CDS:1</fullName>
    </submittedName>
</protein>
<proteinExistence type="predicted"/>
<dbReference type="Pfam" id="PF10334">
    <property type="entry name" value="BRE4"/>
    <property type="match status" value="1"/>
</dbReference>
<feature type="region of interest" description="Disordered" evidence="5">
    <location>
        <begin position="1073"/>
        <end position="1096"/>
    </location>
</feature>
<feature type="region of interest" description="Disordered" evidence="5">
    <location>
        <begin position="1"/>
        <end position="34"/>
    </location>
</feature>
<dbReference type="PRINTS" id="PR02047">
    <property type="entry name" value="BREFELDNASP4"/>
</dbReference>
<evidence type="ECO:0000256" key="5">
    <source>
        <dbReference type="SAM" id="MobiDB-lite"/>
    </source>
</evidence>
<dbReference type="AlphaFoldDB" id="A0A9N9AKJ9"/>
<feature type="domain" description="DUF2421" evidence="7">
    <location>
        <begin position="829"/>
        <end position="995"/>
    </location>
</feature>
<keyword evidence="2 6" id="KW-0812">Transmembrane</keyword>
<dbReference type="GO" id="GO:0016020">
    <property type="term" value="C:membrane"/>
    <property type="evidence" value="ECO:0007669"/>
    <property type="project" value="UniProtKB-SubCell"/>
</dbReference>
<comment type="caution">
    <text evidence="8">The sequence shown here is derived from an EMBL/GenBank/DDBJ whole genome shotgun (WGS) entry which is preliminary data.</text>
</comment>
<name>A0A9N9AKJ9_9GLOM</name>